<feature type="transmembrane region" description="Helical" evidence="1">
    <location>
        <begin position="94"/>
        <end position="116"/>
    </location>
</feature>
<gene>
    <name evidence="2" type="ORF">PMH09_18050</name>
</gene>
<proteinExistence type="predicted"/>
<evidence type="ECO:0000313" key="2">
    <source>
        <dbReference type="EMBL" id="MDJ1185094.1"/>
    </source>
</evidence>
<keyword evidence="1" id="KW-0472">Membrane</keyword>
<protein>
    <submittedName>
        <fullName evidence="2">DUF819 family protein</fullName>
    </submittedName>
</protein>
<dbReference type="PANTHER" id="PTHR34289">
    <property type="entry name" value="PROTEIN, PUTATIVE (DUF819)-RELATED"/>
    <property type="match status" value="1"/>
</dbReference>
<accession>A0ABT7C0X8</accession>
<feature type="transmembrane region" description="Helical" evidence="1">
    <location>
        <begin position="298"/>
        <end position="316"/>
    </location>
</feature>
<keyword evidence="3" id="KW-1185">Reference proteome</keyword>
<dbReference type="InterPro" id="IPR008537">
    <property type="entry name" value="DUF819"/>
</dbReference>
<dbReference type="PANTHER" id="PTHR34289:SF8">
    <property type="entry name" value="DUF819 DOMAIN-CONTAINING PROTEIN"/>
    <property type="match status" value="1"/>
</dbReference>
<feature type="transmembrane region" description="Helical" evidence="1">
    <location>
        <begin position="6"/>
        <end position="26"/>
    </location>
</feature>
<keyword evidence="1" id="KW-1133">Transmembrane helix</keyword>
<dbReference type="RefSeq" id="WP_283759745.1">
    <property type="nucleotide sequence ID" value="NZ_JAQOSQ010000025.1"/>
</dbReference>
<reference evidence="2 3" key="1">
    <citation type="submission" date="2023-01" db="EMBL/GenBank/DDBJ databases">
        <title>Novel diversity within Roseofilum (Cyanobacteria; Desertifilaceae) from marine benthic mats with descriptions of four novel species.</title>
        <authorList>
            <person name="Wang Y."/>
            <person name="Berthold D.E."/>
            <person name="Hu J."/>
            <person name="Lefler F.W."/>
            <person name="Laughinghouse H.D. IV."/>
        </authorList>
    </citation>
    <scope>NUCLEOTIDE SEQUENCE [LARGE SCALE GENOMIC DNA]</scope>
    <source>
        <strain evidence="2 3">BLCC-M143</strain>
    </source>
</reference>
<feature type="transmembrane region" description="Helical" evidence="1">
    <location>
        <begin position="354"/>
        <end position="380"/>
    </location>
</feature>
<sequence>MIDTFIVANSNLILGAILFTLCAFGYWAEQTRRGSPPLAAFLVLAIASLCSHLGLIPSSAPIYPVITTYGITLAIPLILSQIDLRELPARAKATLLLLACGIGGTILGSIIGLMVLPLGAEGGKLAAIFVAQYIGNSANAADVAAALNIQGTISLDTITTIDRHISSLFILFWLFISIVPGIRHFFTPHQEDWGIRFGSAPVPTILKQTAPTRFDLALALGTSAISVLLGYSVAATLRLPGSELLFTAIIVIVLTQVFSTTSDRLAGIEELGSLSILLFFATLGATASLPELLALDPLLLKFAAIILLAHLAVMFLASKLLNIEWADLLIASNASMGGATLGVAMAVAQRWETLLVPAIICGTVGSIAASPMGFILGNLLS</sequence>
<evidence type="ECO:0000256" key="1">
    <source>
        <dbReference type="SAM" id="Phobius"/>
    </source>
</evidence>
<dbReference type="EMBL" id="JAQOSQ010000025">
    <property type="protein sequence ID" value="MDJ1185094.1"/>
    <property type="molecule type" value="Genomic_DNA"/>
</dbReference>
<feature type="transmembrane region" description="Helical" evidence="1">
    <location>
        <begin position="165"/>
        <end position="186"/>
    </location>
</feature>
<feature type="transmembrane region" description="Helical" evidence="1">
    <location>
        <begin position="328"/>
        <end position="348"/>
    </location>
</feature>
<name>A0ABT7C0X8_9CYAN</name>
<comment type="caution">
    <text evidence="2">The sequence shown here is derived from an EMBL/GenBank/DDBJ whole genome shotgun (WGS) entry which is preliminary data.</text>
</comment>
<keyword evidence="1" id="KW-0812">Transmembrane</keyword>
<feature type="transmembrane region" description="Helical" evidence="1">
    <location>
        <begin position="38"/>
        <end position="56"/>
    </location>
</feature>
<organism evidence="2 3">
    <name type="scientific">Roseofilum casamattae BLCC-M143</name>
    <dbReference type="NCBI Taxonomy" id="3022442"/>
    <lineage>
        <taxon>Bacteria</taxon>
        <taxon>Bacillati</taxon>
        <taxon>Cyanobacteriota</taxon>
        <taxon>Cyanophyceae</taxon>
        <taxon>Desertifilales</taxon>
        <taxon>Desertifilaceae</taxon>
        <taxon>Roseofilum</taxon>
        <taxon>Roseofilum casamattae</taxon>
    </lineage>
</organism>
<feature type="transmembrane region" description="Helical" evidence="1">
    <location>
        <begin position="62"/>
        <end position="82"/>
    </location>
</feature>
<feature type="transmembrane region" description="Helical" evidence="1">
    <location>
        <begin position="216"/>
        <end position="234"/>
    </location>
</feature>
<evidence type="ECO:0000313" key="3">
    <source>
        <dbReference type="Proteomes" id="UP001232992"/>
    </source>
</evidence>
<feature type="transmembrane region" description="Helical" evidence="1">
    <location>
        <begin position="271"/>
        <end position="292"/>
    </location>
</feature>
<feature type="transmembrane region" description="Helical" evidence="1">
    <location>
        <begin position="240"/>
        <end position="259"/>
    </location>
</feature>
<dbReference type="Pfam" id="PF05684">
    <property type="entry name" value="DUF819"/>
    <property type="match status" value="1"/>
</dbReference>
<dbReference type="Proteomes" id="UP001232992">
    <property type="component" value="Unassembled WGS sequence"/>
</dbReference>